<proteinExistence type="inferred from homology"/>
<reference evidence="9 10" key="1">
    <citation type="journal article" date="2014" name="Genome Announc.">
        <title>Draft Genome Sequence of the Haloacid-Degrading Burkholderia caribensis Strain MBA4.</title>
        <authorList>
            <person name="Pan Y."/>
            <person name="Kong K.F."/>
            <person name="Tsang J.S."/>
        </authorList>
    </citation>
    <scope>NUCLEOTIDE SEQUENCE [LARGE SCALE GENOMIC DNA]</scope>
    <source>
        <strain evidence="9 10">MBA4</strain>
        <plasmid evidence="10">Plasmid</plasmid>
    </source>
</reference>
<gene>
    <name evidence="9" type="ORF">K788_0001700</name>
</gene>
<dbReference type="Pfam" id="PF00005">
    <property type="entry name" value="ABC_tran"/>
    <property type="match status" value="1"/>
</dbReference>
<evidence type="ECO:0000313" key="9">
    <source>
        <dbReference type="EMBL" id="ALL69941.1"/>
    </source>
</evidence>
<accession>A0A0N7JVR4</accession>
<evidence type="ECO:0000256" key="3">
    <source>
        <dbReference type="ARBA" id="ARBA00022475"/>
    </source>
</evidence>
<dbReference type="InterPro" id="IPR003439">
    <property type="entry name" value="ABC_transporter-like_ATP-bd"/>
</dbReference>
<evidence type="ECO:0000256" key="1">
    <source>
        <dbReference type="ARBA" id="ARBA00005417"/>
    </source>
</evidence>
<dbReference type="GO" id="GO:0015658">
    <property type="term" value="F:branched-chain amino acid transmembrane transporter activity"/>
    <property type="evidence" value="ECO:0007669"/>
    <property type="project" value="TreeGrafter"/>
</dbReference>
<evidence type="ECO:0000313" key="10">
    <source>
        <dbReference type="Proteomes" id="UP000019146"/>
    </source>
</evidence>
<dbReference type="GeneID" id="69973462"/>
<dbReference type="PROSITE" id="PS50893">
    <property type="entry name" value="ABC_TRANSPORTER_2"/>
    <property type="match status" value="1"/>
</dbReference>
<evidence type="ECO:0000256" key="2">
    <source>
        <dbReference type="ARBA" id="ARBA00022448"/>
    </source>
</evidence>
<keyword evidence="2" id="KW-0813">Transport</keyword>
<evidence type="ECO:0000259" key="8">
    <source>
        <dbReference type="PROSITE" id="PS50893"/>
    </source>
</evidence>
<dbReference type="InterPro" id="IPR003593">
    <property type="entry name" value="AAA+_ATPase"/>
</dbReference>
<keyword evidence="6 9" id="KW-0067">ATP-binding</keyword>
<feature type="domain" description="ABC transporter" evidence="8">
    <location>
        <begin position="2"/>
        <end position="230"/>
    </location>
</feature>
<dbReference type="PANTHER" id="PTHR43820">
    <property type="entry name" value="HIGH-AFFINITY BRANCHED-CHAIN AMINO ACID TRANSPORT ATP-BINDING PROTEIN LIVF"/>
    <property type="match status" value="1"/>
</dbReference>
<protein>
    <submittedName>
        <fullName evidence="9">Branched-chain amino acid transport ATP-binding protein LivF</fullName>
    </submittedName>
</protein>
<dbReference type="SMART" id="SM00382">
    <property type="entry name" value="AAA"/>
    <property type="match status" value="1"/>
</dbReference>
<keyword evidence="5" id="KW-0547">Nucleotide-binding</keyword>
<dbReference type="RefSeq" id="WP_035995156.1">
    <property type="nucleotide sequence ID" value="NZ_CP012748.1"/>
</dbReference>
<dbReference type="GO" id="GO:0016887">
    <property type="term" value="F:ATP hydrolysis activity"/>
    <property type="evidence" value="ECO:0007669"/>
    <property type="project" value="InterPro"/>
</dbReference>
<keyword evidence="4" id="KW-0997">Cell inner membrane</keyword>
<evidence type="ECO:0000256" key="7">
    <source>
        <dbReference type="ARBA" id="ARBA00022970"/>
    </source>
</evidence>
<evidence type="ECO:0000256" key="4">
    <source>
        <dbReference type="ARBA" id="ARBA00022519"/>
    </source>
</evidence>
<dbReference type="Gene3D" id="3.40.50.300">
    <property type="entry name" value="P-loop containing nucleotide triphosphate hydrolases"/>
    <property type="match status" value="1"/>
</dbReference>
<keyword evidence="9" id="KW-0614">Plasmid</keyword>
<keyword evidence="7" id="KW-0029">Amino-acid transport</keyword>
<dbReference type="CDD" id="cd03224">
    <property type="entry name" value="ABC_TM1139_LivF_branched"/>
    <property type="match status" value="1"/>
</dbReference>
<dbReference type="GO" id="GO:0005524">
    <property type="term" value="F:ATP binding"/>
    <property type="evidence" value="ECO:0007669"/>
    <property type="project" value="UniProtKB-KW"/>
</dbReference>
<dbReference type="InterPro" id="IPR027417">
    <property type="entry name" value="P-loop_NTPase"/>
</dbReference>
<dbReference type="InterPro" id="IPR052156">
    <property type="entry name" value="BCAA_Transport_ATP-bd_LivF"/>
</dbReference>
<dbReference type="KEGG" id="bcai:K788_0001700"/>
<dbReference type="GO" id="GO:0015807">
    <property type="term" value="P:L-amino acid transport"/>
    <property type="evidence" value="ECO:0007669"/>
    <property type="project" value="TreeGrafter"/>
</dbReference>
<sequence>MLEISNLEAGYGETRVLQGISFDVQPGEIVTLIGRNGVGKTTTLRAIIGDIAQRSGQVRFRGVDMLPLGPERTAKAGIGYVAEDRGIFATLSVRENLTVSPVRGSAAWPLERIYELFPVLRERGHQPASTLSGGEQQMLAIARPLCMGSELILLDEPTEGLAPVIVERIGEIIRRLKEDGRTILLVEQNLRFAISVADRHNLMVDGRIVQTLSNRDVIEREEQLLEHLGV</sequence>
<dbReference type="AlphaFoldDB" id="A0A0N7JVR4"/>
<organism evidence="9 10">
    <name type="scientific">Paraburkholderia caribensis MBA4</name>
    <dbReference type="NCBI Taxonomy" id="1323664"/>
    <lineage>
        <taxon>Bacteria</taxon>
        <taxon>Pseudomonadati</taxon>
        <taxon>Pseudomonadota</taxon>
        <taxon>Betaproteobacteria</taxon>
        <taxon>Burkholderiales</taxon>
        <taxon>Burkholderiaceae</taxon>
        <taxon>Paraburkholderia</taxon>
    </lineage>
</organism>
<evidence type="ECO:0000256" key="6">
    <source>
        <dbReference type="ARBA" id="ARBA00022840"/>
    </source>
</evidence>
<dbReference type="Proteomes" id="UP000019146">
    <property type="component" value="Plasmid unnamed"/>
</dbReference>
<keyword evidence="4" id="KW-0472">Membrane</keyword>
<evidence type="ECO:0000256" key="5">
    <source>
        <dbReference type="ARBA" id="ARBA00022741"/>
    </source>
</evidence>
<geneLocation type="plasmid" evidence="10"/>
<keyword evidence="3" id="KW-1003">Cell membrane</keyword>
<dbReference type="PANTHER" id="PTHR43820:SF4">
    <property type="entry name" value="HIGH-AFFINITY BRANCHED-CHAIN AMINO ACID TRANSPORT ATP-BINDING PROTEIN LIVF"/>
    <property type="match status" value="1"/>
</dbReference>
<dbReference type="EMBL" id="CP012748">
    <property type="protein sequence ID" value="ALL69941.1"/>
    <property type="molecule type" value="Genomic_DNA"/>
</dbReference>
<comment type="similarity">
    <text evidence="1">Belongs to the ABC transporter superfamily.</text>
</comment>
<name>A0A0N7JVR4_9BURK</name>
<dbReference type="SUPFAM" id="SSF52540">
    <property type="entry name" value="P-loop containing nucleoside triphosphate hydrolases"/>
    <property type="match status" value="1"/>
</dbReference>